<feature type="region of interest" description="Disordered" evidence="9">
    <location>
        <begin position="416"/>
        <end position="440"/>
    </location>
</feature>
<dbReference type="InterPro" id="IPR008984">
    <property type="entry name" value="SMAD_FHA_dom_sf"/>
</dbReference>
<keyword evidence="2" id="KW-0723">Serine/threonine-protein kinase</keyword>
<dbReference type="Gene3D" id="3.30.200.20">
    <property type="entry name" value="Phosphorylase Kinase, domain 1"/>
    <property type="match status" value="1"/>
</dbReference>
<dbReference type="CDD" id="cd14014">
    <property type="entry name" value="STKc_PknB_like"/>
    <property type="match status" value="1"/>
</dbReference>
<dbReference type="InterPro" id="IPR000719">
    <property type="entry name" value="Prot_kinase_dom"/>
</dbReference>
<evidence type="ECO:0000313" key="13">
    <source>
        <dbReference type="EMBL" id="KAF3885500.1"/>
    </source>
</evidence>
<evidence type="ECO:0000256" key="4">
    <source>
        <dbReference type="ARBA" id="ARBA00022741"/>
    </source>
</evidence>
<dbReference type="Gene3D" id="2.60.200.20">
    <property type="match status" value="1"/>
</dbReference>
<gene>
    <name evidence="13" type="ORF">DA73_0400008560</name>
</gene>
<evidence type="ECO:0000256" key="3">
    <source>
        <dbReference type="ARBA" id="ARBA00022679"/>
    </source>
</evidence>
<evidence type="ECO:0000259" key="11">
    <source>
        <dbReference type="PROSITE" id="PS50006"/>
    </source>
</evidence>
<dbReference type="Pfam" id="PF00498">
    <property type="entry name" value="FHA"/>
    <property type="match status" value="1"/>
</dbReference>
<keyword evidence="6" id="KW-0067">ATP-binding</keyword>
<reference evidence="13" key="1">
    <citation type="journal article" date="2015" name="Genome Announc.">
        <title>Draft Genome Sequence of Tolypothrix boutellei Strain VB521301.</title>
        <authorList>
            <person name="Chandrababunaidu M.M."/>
            <person name="Singh D."/>
            <person name="Sen D."/>
            <person name="Bhan S."/>
            <person name="Das S."/>
            <person name="Gupta A."/>
            <person name="Adhikary S.P."/>
            <person name="Tripathy S."/>
        </authorList>
    </citation>
    <scope>NUCLEOTIDE SEQUENCE</scope>
    <source>
        <strain evidence="13">VB521301</strain>
    </source>
</reference>
<dbReference type="PANTHER" id="PTHR24363:SF0">
    <property type="entry name" value="SERINE_THREONINE KINASE LIKE DOMAIN CONTAINING 1"/>
    <property type="match status" value="1"/>
</dbReference>
<dbReference type="Pfam" id="PF00069">
    <property type="entry name" value="Pkinase"/>
    <property type="match status" value="1"/>
</dbReference>
<accession>A0A8S9SZE3</accession>
<evidence type="ECO:0000256" key="7">
    <source>
        <dbReference type="ARBA" id="ARBA00047899"/>
    </source>
</evidence>
<reference evidence="13" key="2">
    <citation type="submission" date="2019-11" db="EMBL/GenBank/DDBJ databases">
        <title>Improved Assembly of Tolypothrix boutellei genome.</title>
        <authorList>
            <person name="Sarangi A.N."/>
            <person name="Mukherjee M."/>
            <person name="Ghosh S."/>
            <person name="Singh D."/>
            <person name="Das A."/>
            <person name="Kant S."/>
            <person name="Prusty A."/>
            <person name="Tripathy S."/>
        </authorList>
    </citation>
    <scope>NUCLEOTIDE SEQUENCE</scope>
    <source>
        <strain evidence="13">VB521301</strain>
    </source>
</reference>
<dbReference type="Proteomes" id="UP000029738">
    <property type="component" value="Unassembled WGS sequence"/>
</dbReference>
<proteinExistence type="predicted"/>
<keyword evidence="10" id="KW-0812">Transmembrane</keyword>
<dbReference type="InterPro" id="IPR011009">
    <property type="entry name" value="Kinase-like_dom_sf"/>
</dbReference>
<feature type="domain" description="Protein kinase" evidence="12">
    <location>
        <begin position="10"/>
        <end position="275"/>
    </location>
</feature>
<dbReference type="AlphaFoldDB" id="A0A8S9SZE3"/>
<feature type="transmembrane region" description="Helical" evidence="10">
    <location>
        <begin position="559"/>
        <end position="577"/>
    </location>
</feature>
<feature type="transmembrane region" description="Helical" evidence="10">
    <location>
        <begin position="476"/>
        <end position="499"/>
    </location>
</feature>
<dbReference type="PANTHER" id="PTHR24363">
    <property type="entry name" value="SERINE/THREONINE PROTEIN KINASE"/>
    <property type="match status" value="1"/>
</dbReference>
<sequence length="582" mass="65879">MLGEILDRRYQIKHVLSAGGFGQTYLADDTKLPGNPQCVVKQLKPTSSDPNTLQIARRLFASEAQVLQQLGNHDQIPRLLAYFEENEEFFLVQEFIDGQSLSAELSSGNYFSESDVTNLLKGILEPLAFVHQRQIIHRDIKPANLIRRRQDGKIVLIDFGAVKEITVTQVNLQGHTTPTVAIGTAGYMPSEQTKGSPRLSSDVYAVGMIGIQALTGIMPHKLTEDPVTGEISWRQHAQVSPILADILDKMVRYDFRQRYQSAEEALQALQYQQNFSQDVSPTLIPTRSTELHELTLEWFEDGQIRTQKILENQPTKHPEVFRIGRDPAVCDLVLSEPTVSRLHVEIFFRTQQRCFYVRPMNQNNPPAIDGQFFITGEALLHQGTILRLGQMEFRVSTSFNQYPAGYVPHPPSAPYVAPQPLPPTRRPPASNPPQPEYYPPSVPPQYRQEIPAESPQVRPSYSASTQNIRPRLGWKFWLKWFSINLVGFVLSIPVGIFIFKLFFNSLLTRIAFGFMLGLSQWVAVQGVVSKAWLWGLLTGGAITLFSRLFLTNLVMFDTLFAWVIILLFSGGILFWNLQRKNS</sequence>
<protein>
    <recommendedName>
        <fullName evidence="1">non-specific serine/threonine protein kinase</fullName>
        <ecNumber evidence="1">2.7.11.1</ecNumber>
    </recommendedName>
</protein>
<comment type="catalytic activity">
    <reaction evidence="8">
        <text>L-seryl-[protein] + ATP = O-phospho-L-seryl-[protein] + ADP + H(+)</text>
        <dbReference type="Rhea" id="RHEA:17989"/>
        <dbReference type="Rhea" id="RHEA-COMP:9863"/>
        <dbReference type="Rhea" id="RHEA-COMP:11604"/>
        <dbReference type="ChEBI" id="CHEBI:15378"/>
        <dbReference type="ChEBI" id="CHEBI:29999"/>
        <dbReference type="ChEBI" id="CHEBI:30616"/>
        <dbReference type="ChEBI" id="CHEBI:83421"/>
        <dbReference type="ChEBI" id="CHEBI:456216"/>
        <dbReference type="EC" id="2.7.11.1"/>
    </reaction>
</comment>
<dbReference type="SMART" id="SM00220">
    <property type="entry name" value="S_TKc"/>
    <property type="match status" value="1"/>
</dbReference>
<organism evidence="13 14">
    <name type="scientific">Tolypothrix bouteillei VB521301</name>
    <dbReference type="NCBI Taxonomy" id="1479485"/>
    <lineage>
        <taxon>Bacteria</taxon>
        <taxon>Bacillati</taxon>
        <taxon>Cyanobacteriota</taxon>
        <taxon>Cyanophyceae</taxon>
        <taxon>Nostocales</taxon>
        <taxon>Tolypothrichaceae</taxon>
        <taxon>Tolypothrix</taxon>
    </lineage>
</organism>
<dbReference type="EMBL" id="JHEG04000001">
    <property type="protein sequence ID" value="KAF3885500.1"/>
    <property type="molecule type" value="Genomic_DNA"/>
</dbReference>
<dbReference type="GO" id="GO:0005524">
    <property type="term" value="F:ATP binding"/>
    <property type="evidence" value="ECO:0007669"/>
    <property type="project" value="UniProtKB-KW"/>
</dbReference>
<dbReference type="GO" id="GO:0004674">
    <property type="term" value="F:protein serine/threonine kinase activity"/>
    <property type="evidence" value="ECO:0007669"/>
    <property type="project" value="UniProtKB-KW"/>
</dbReference>
<comment type="catalytic activity">
    <reaction evidence="7">
        <text>L-threonyl-[protein] + ATP = O-phospho-L-threonyl-[protein] + ADP + H(+)</text>
        <dbReference type="Rhea" id="RHEA:46608"/>
        <dbReference type="Rhea" id="RHEA-COMP:11060"/>
        <dbReference type="Rhea" id="RHEA-COMP:11605"/>
        <dbReference type="ChEBI" id="CHEBI:15378"/>
        <dbReference type="ChEBI" id="CHEBI:30013"/>
        <dbReference type="ChEBI" id="CHEBI:30616"/>
        <dbReference type="ChEBI" id="CHEBI:61977"/>
        <dbReference type="ChEBI" id="CHEBI:456216"/>
        <dbReference type="EC" id="2.7.11.1"/>
    </reaction>
</comment>
<evidence type="ECO:0000256" key="1">
    <source>
        <dbReference type="ARBA" id="ARBA00012513"/>
    </source>
</evidence>
<name>A0A8S9SZE3_9CYAN</name>
<evidence type="ECO:0000259" key="12">
    <source>
        <dbReference type="PROSITE" id="PS50011"/>
    </source>
</evidence>
<feature type="transmembrane region" description="Helical" evidence="10">
    <location>
        <begin position="505"/>
        <end position="524"/>
    </location>
</feature>
<evidence type="ECO:0000256" key="9">
    <source>
        <dbReference type="SAM" id="MobiDB-lite"/>
    </source>
</evidence>
<keyword evidence="14" id="KW-1185">Reference proteome</keyword>
<keyword evidence="3" id="KW-0808">Transferase</keyword>
<feature type="domain" description="FHA" evidence="11">
    <location>
        <begin position="321"/>
        <end position="373"/>
    </location>
</feature>
<dbReference type="InterPro" id="IPR000253">
    <property type="entry name" value="FHA_dom"/>
</dbReference>
<comment type="caution">
    <text evidence="13">The sequence shown here is derived from an EMBL/GenBank/DDBJ whole genome shotgun (WGS) entry which is preliminary data.</text>
</comment>
<dbReference type="CDD" id="cd00060">
    <property type="entry name" value="FHA"/>
    <property type="match status" value="1"/>
</dbReference>
<dbReference type="SUPFAM" id="SSF49879">
    <property type="entry name" value="SMAD/FHA domain"/>
    <property type="match status" value="1"/>
</dbReference>
<evidence type="ECO:0000313" key="14">
    <source>
        <dbReference type="Proteomes" id="UP000029738"/>
    </source>
</evidence>
<dbReference type="Gene3D" id="1.10.510.10">
    <property type="entry name" value="Transferase(Phosphotransferase) domain 1"/>
    <property type="match status" value="1"/>
</dbReference>
<evidence type="ECO:0000256" key="6">
    <source>
        <dbReference type="ARBA" id="ARBA00022840"/>
    </source>
</evidence>
<dbReference type="RefSeq" id="WP_050046268.1">
    <property type="nucleotide sequence ID" value="NZ_JHEG04000001.1"/>
</dbReference>
<evidence type="ECO:0000256" key="8">
    <source>
        <dbReference type="ARBA" id="ARBA00048679"/>
    </source>
</evidence>
<dbReference type="PROSITE" id="PS50006">
    <property type="entry name" value="FHA_DOMAIN"/>
    <property type="match status" value="1"/>
</dbReference>
<dbReference type="OrthoDB" id="468998at2"/>
<evidence type="ECO:0000256" key="10">
    <source>
        <dbReference type="SAM" id="Phobius"/>
    </source>
</evidence>
<dbReference type="EC" id="2.7.11.1" evidence="1"/>
<keyword evidence="5 13" id="KW-0418">Kinase</keyword>
<keyword evidence="4" id="KW-0547">Nucleotide-binding</keyword>
<evidence type="ECO:0000256" key="5">
    <source>
        <dbReference type="ARBA" id="ARBA00022777"/>
    </source>
</evidence>
<keyword evidence="10" id="KW-1133">Transmembrane helix</keyword>
<dbReference type="SUPFAM" id="SSF56112">
    <property type="entry name" value="Protein kinase-like (PK-like)"/>
    <property type="match status" value="1"/>
</dbReference>
<evidence type="ECO:0000256" key="2">
    <source>
        <dbReference type="ARBA" id="ARBA00022527"/>
    </source>
</evidence>
<keyword evidence="10" id="KW-0472">Membrane</keyword>
<dbReference type="PROSITE" id="PS50011">
    <property type="entry name" value="PROTEIN_KINASE_DOM"/>
    <property type="match status" value="1"/>
</dbReference>